<dbReference type="GO" id="GO:0007095">
    <property type="term" value="P:mitotic G2 DNA damage checkpoint signaling"/>
    <property type="evidence" value="ECO:0007669"/>
    <property type="project" value="InterPro"/>
</dbReference>
<evidence type="ECO:0000259" key="7">
    <source>
        <dbReference type="PROSITE" id="PS50006"/>
    </source>
</evidence>
<keyword evidence="2" id="KW-0227">DNA damage</keyword>
<dbReference type="CDD" id="cd22667">
    <property type="entry name" value="FHA_NBN"/>
    <property type="match status" value="1"/>
</dbReference>
<dbReference type="PROSITE" id="PS51162">
    <property type="entry name" value="THYROGLOBULIN_1_2"/>
    <property type="match status" value="1"/>
</dbReference>
<gene>
    <name evidence="9" type="ORF">HCN44_001793</name>
</gene>
<evidence type="ECO:0000313" key="10">
    <source>
        <dbReference type="Proteomes" id="UP000639338"/>
    </source>
</evidence>
<accession>A0A835CMI9</accession>
<dbReference type="SUPFAM" id="SSF49879">
    <property type="entry name" value="SMAD/FHA domain"/>
    <property type="match status" value="1"/>
</dbReference>
<evidence type="ECO:0000259" key="8">
    <source>
        <dbReference type="PROSITE" id="PS51162"/>
    </source>
</evidence>
<comment type="caution">
    <text evidence="9">The sequence shown here is derived from an EMBL/GenBank/DDBJ whole genome shotgun (WGS) entry which is preliminary data.</text>
</comment>
<evidence type="ECO:0000256" key="4">
    <source>
        <dbReference type="ARBA" id="ARBA00023242"/>
    </source>
</evidence>
<evidence type="ECO:0008006" key="11">
    <source>
        <dbReference type="Google" id="ProtNLM"/>
    </source>
</evidence>
<keyword evidence="10" id="KW-1185">Reference proteome</keyword>
<dbReference type="Gene3D" id="2.60.200.20">
    <property type="match status" value="1"/>
</dbReference>
<dbReference type="Pfam" id="PF00498">
    <property type="entry name" value="FHA"/>
    <property type="match status" value="1"/>
</dbReference>
<dbReference type="PANTHER" id="PTHR12162:SF0">
    <property type="entry name" value="NIBRIN"/>
    <property type="match status" value="1"/>
</dbReference>
<evidence type="ECO:0000313" key="9">
    <source>
        <dbReference type="EMBL" id="KAF7987138.1"/>
    </source>
</evidence>
<dbReference type="OrthoDB" id="552194at2759"/>
<dbReference type="PANTHER" id="PTHR12162">
    <property type="entry name" value="NIBRIN-RELATED"/>
    <property type="match status" value="1"/>
</dbReference>
<dbReference type="InterPro" id="IPR040227">
    <property type="entry name" value="Nibrin-rel"/>
</dbReference>
<organism evidence="9 10">
    <name type="scientific">Aphidius gifuensis</name>
    <name type="common">Parasitoid wasp</name>
    <dbReference type="NCBI Taxonomy" id="684658"/>
    <lineage>
        <taxon>Eukaryota</taxon>
        <taxon>Metazoa</taxon>
        <taxon>Ecdysozoa</taxon>
        <taxon>Arthropoda</taxon>
        <taxon>Hexapoda</taxon>
        <taxon>Insecta</taxon>
        <taxon>Pterygota</taxon>
        <taxon>Neoptera</taxon>
        <taxon>Endopterygota</taxon>
        <taxon>Hymenoptera</taxon>
        <taxon>Apocrita</taxon>
        <taxon>Ichneumonoidea</taxon>
        <taxon>Braconidae</taxon>
        <taxon>Aphidiinae</taxon>
        <taxon>Aphidius</taxon>
    </lineage>
</organism>
<reference evidence="9 10" key="1">
    <citation type="submission" date="2020-08" db="EMBL/GenBank/DDBJ databases">
        <title>Aphidius gifuensis genome sequencing and assembly.</title>
        <authorList>
            <person name="Du Z."/>
        </authorList>
    </citation>
    <scope>NUCLEOTIDE SEQUENCE [LARGE SCALE GENOMIC DNA]</scope>
    <source>
        <strain evidence="9">YNYX2018</strain>
        <tissue evidence="9">Adults</tissue>
    </source>
</reference>
<dbReference type="InterPro" id="IPR008984">
    <property type="entry name" value="SMAD_FHA_dom_sf"/>
</dbReference>
<dbReference type="InterPro" id="IPR000716">
    <property type="entry name" value="Thyroglobulin_1"/>
</dbReference>
<feature type="domain" description="FHA" evidence="7">
    <location>
        <begin position="22"/>
        <end position="74"/>
    </location>
</feature>
<name>A0A835CMI9_APHGI</name>
<comment type="subcellular location">
    <subcellularLocation>
        <location evidence="1">Nucleus</location>
    </subcellularLocation>
</comment>
<sequence length="236" mass="27382">MWCIKEKKNIDNFYNIKPGDKFTIGRKGTDIILENDGSRIARMHAFIEVKKQDDNSTNTNCLLTDVGSRYGTQIISNNSIKLETNKPQELRHNDTSQFGLNSSINLIDTEYRIVYNKNHIKHFRTLTWWFKSRTLDNFKIRYDVKSIFVFLQIYSINENCKCSKCLPGLICSQNDICVINKGTCESQKWEEPKGLWTPCCDKETGDYCPRPCKRDYTTGRCFCYNSKGSRIFGSAL</sequence>
<dbReference type="GO" id="GO:0003684">
    <property type="term" value="F:damaged DNA binding"/>
    <property type="evidence" value="ECO:0007669"/>
    <property type="project" value="TreeGrafter"/>
</dbReference>
<evidence type="ECO:0000256" key="3">
    <source>
        <dbReference type="ARBA" id="ARBA00023204"/>
    </source>
</evidence>
<evidence type="ECO:0000256" key="2">
    <source>
        <dbReference type="ARBA" id="ARBA00022763"/>
    </source>
</evidence>
<keyword evidence="3" id="KW-0234">DNA repair</keyword>
<dbReference type="PROSITE" id="PS50006">
    <property type="entry name" value="FHA_DOMAIN"/>
    <property type="match status" value="1"/>
</dbReference>
<evidence type="ECO:0000256" key="1">
    <source>
        <dbReference type="ARBA" id="ARBA00004123"/>
    </source>
</evidence>
<comment type="similarity">
    <text evidence="5">Belongs to the Nibrin family.</text>
</comment>
<dbReference type="AlphaFoldDB" id="A0A835CMI9"/>
<protein>
    <recommendedName>
        <fullName evidence="11">FHA domain-containing protein</fullName>
    </recommendedName>
</protein>
<keyword evidence="4" id="KW-0539">Nucleus</keyword>
<dbReference type="EMBL" id="JACMRX010000020">
    <property type="protein sequence ID" value="KAF7987138.1"/>
    <property type="molecule type" value="Genomic_DNA"/>
</dbReference>
<comment type="caution">
    <text evidence="6">Lacks conserved residue(s) required for the propagation of feature annotation.</text>
</comment>
<dbReference type="GO" id="GO:0030870">
    <property type="term" value="C:Mre11 complex"/>
    <property type="evidence" value="ECO:0007669"/>
    <property type="project" value="InterPro"/>
</dbReference>
<dbReference type="GO" id="GO:0000724">
    <property type="term" value="P:double-strand break repair via homologous recombination"/>
    <property type="evidence" value="ECO:0007669"/>
    <property type="project" value="TreeGrafter"/>
</dbReference>
<feature type="domain" description="Thyroglobulin type-1" evidence="8">
    <location>
        <begin position="181"/>
        <end position="236"/>
    </location>
</feature>
<dbReference type="Proteomes" id="UP000639338">
    <property type="component" value="Unassembled WGS sequence"/>
</dbReference>
<proteinExistence type="inferred from homology"/>
<evidence type="ECO:0000256" key="5">
    <source>
        <dbReference type="ARBA" id="ARBA00044757"/>
    </source>
</evidence>
<evidence type="ECO:0000256" key="6">
    <source>
        <dbReference type="PROSITE-ProRule" id="PRU00500"/>
    </source>
</evidence>
<dbReference type="InterPro" id="IPR000253">
    <property type="entry name" value="FHA_dom"/>
</dbReference>